<evidence type="ECO:0000256" key="7">
    <source>
        <dbReference type="PIRSR" id="PIRSR001480-1"/>
    </source>
</evidence>
<evidence type="ECO:0000256" key="9">
    <source>
        <dbReference type="SAM" id="MobiDB-lite"/>
    </source>
</evidence>
<evidence type="ECO:0000256" key="3">
    <source>
        <dbReference type="ARBA" id="ARBA00011956"/>
    </source>
</evidence>
<evidence type="ECO:0000256" key="5">
    <source>
        <dbReference type="ARBA" id="ARBA00022833"/>
    </source>
</evidence>
<dbReference type="GO" id="GO:0009298">
    <property type="term" value="P:GDP-mannose biosynthetic process"/>
    <property type="evidence" value="ECO:0007669"/>
    <property type="project" value="InterPro"/>
</dbReference>
<dbReference type="AlphaFoldDB" id="A0A1G6Y8J3"/>
<feature type="compositionally biased region" description="Basic and acidic residues" evidence="9">
    <location>
        <begin position="95"/>
        <end position="111"/>
    </location>
</feature>
<keyword evidence="4 8" id="KW-0479">Metal-binding</keyword>
<dbReference type="Gene3D" id="2.60.120.10">
    <property type="entry name" value="Jelly Rolls"/>
    <property type="match status" value="2"/>
</dbReference>
<dbReference type="PIRSF" id="PIRSF001480">
    <property type="entry name" value="Mannose-6-phosphate_isomerase"/>
    <property type="match status" value="1"/>
</dbReference>
<keyword evidence="6 11" id="KW-0413">Isomerase</keyword>
<dbReference type="SUPFAM" id="SSF51182">
    <property type="entry name" value="RmlC-like cupins"/>
    <property type="match status" value="1"/>
</dbReference>
<comment type="similarity">
    <text evidence="2">Belongs to the mannose-6-phosphate isomerase type 1 family.</text>
</comment>
<gene>
    <name evidence="11" type="ORF">SAMN04489747_1934</name>
</gene>
<dbReference type="InterPro" id="IPR046457">
    <property type="entry name" value="PMI_typeI_cat"/>
</dbReference>
<keyword evidence="12" id="KW-1185">Reference proteome</keyword>
<feature type="binding site" evidence="8">
    <location>
        <position position="255"/>
    </location>
    <ligand>
        <name>Zn(2+)</name>
        <dbReference type="ChEBI" id="CHEBI:29105"/>
    </ligand>
</feature>
<dbReference type="Proteomes" id="UP000198546">
    <property type="component" value="Chromosome i"/>
</dbReference>
<evidence type="ECO:0000256" key="1">
    <source>
        <dbReference type="ARBA" id="ARBA00000757"/>
    </source>
</evidence>
<feature type="binding site" evidence="8">
    <location>
        <position position="92"/>
    </location>
    <ligand>
        <name>Zn(2+)</name>
        <dbReference type="ChEBI" id="CHEBI:29105"/>
    </ligand>
</feature>
<dbReference type="NCBIfam" id="TIGR00218">
    <property type="entry name" value="manA"/>
    <property type="match status" value="1"/>
</dbReference>
<feature type="region of interest" description="Disordered" evidence="9">
    <location>
        <begin position="94"/>
        <end position="124"/>
    </location>
</feature>
<dbReference type="GO" id="GO:0005829">
    <property type="term" value="C:cytosol"/>
    <property type="evidence" value="ECO:0007669"/>
    <property type="project" value="TreeGrafter"/>
</dbReference>
<dbReference type="STRING" id="675864.SAMN04489747_1934"/>
<dbReference type="PRINTS" id="PR00714">
    <property type="entry name" value="MAN6PISMRASE"/>
</dbReference>
<feature type="binding site" evidence="8">
    <location>
        <position position="129"/>
    </location>
    <ligand>
        <name>Zn(2+)</name>
        <dbReference type="ChEBI" id="CHEBI:29105"/>
    </ligand>
</feature>
<evidence type="ECO:0000256" key="6">
    <source>
        <dbReference type="ARBA" id="ARBA00023235"/>
    </source>
</evidence>
<evidence type="ECO:0000256" key="2">
    <source>
        <dbReference type="ARBA" id="ARBA00010772"/>
    </source>
</evidence>
<dbReference type="InterPro" id="IPR014710">
    <property type="entry name" value="RmlC-like_jellyroll"/>
</dbReference>
<accession>A0A1G6Y8J3</accession>
<organism evidence="11 12">
    <name type="scientific">Auraticoccus monumenti</name>
    <dbReference type="NCBI Taxonomy" id="675864"/>
    <lineage>
        <taxon>Bacteria</taxon>
        <taxon>Bacillati</taxon>
        <taxon>Actinomycetota</taxon>
        <taxon>Actinomycetes</taxon>
        <taxon>Propionibacteriales</taxon>
        <taxon>Propionibacteriaceae</taxon>
        <taxon>Auraticoccus</taxon>
    </lineage>
</organism>
<feature type="active site" evidence="7">
    <location>
        <position position="274"/>
    </location>
</feature>
<dbReference type="EC" id="5.3.1.8" evidence="3"/>
<proteinExistence type="inferred from homology"/>
<comment type="catalytic activity">
    <reaction evidence="1">
        <text>D-mannose 6-phosphate = D-fructose 6-phosphate</text>
        <dbReference type="Rhea" id="RHEA:12356"/>
        <dbReference type="ChEBI" id="CHEBI:58735"/>
        <dbReference type="ChEBI" id="CHEBI:61527"/>
        <dbReference type="EC" id="5.3.1.8"/>
    </reaction>
</comment>
<evidence type="ECO:0000256" key="8">
    <source>
        <dbReference type="PIRSR" id="PIRSR001480-2"/>
    </source>
</evidence>
<dbReference type="GO" id="GO:0004476">
    <property type="term" value="F:mannose-6-phosphate isomerase activity"/>
    <property type="evidence" value="ECO:0007669"/>
    <property type="project" value="UniProtKB-EC"/>
</dbReference>
<evidence type="ECO:0000256" key="4">
    <source>
        <dbReference type="ARBA" id="ARBA00022723"/>
    </source>
</evidence>
<protein>
    <recommendedName>
        <fullName evidence="3">mannose-6-phosphate isomerase</fullName>
        <ecNumber evidence="3">5.3.1.8</ecNumber>
    </recommendedName>
</protein>
<dbReference type="InterPro" id="IPR001250">
    <property type="entry name" value="Man6P_Isoase-1"/>
</dbReference>
<evidence type="ECO:0000313" key="11">
    <source>
        <dbReference type="EMBL" id="SDD86804.1"/>
    </source>
</evidence>
<dbReference type="EMBL" id="LT629688">
    <property type="protein sequence ID" value="SDD86804.1"/>
    <property type="molecule type" value="Genomic_DNA"/>
</dbReference>
<feature type="domain" description="Phosphomannose isomerase type I catalytic" evidence="10">
    <location>
        <begin position="2"/>
        <end position="143"/>
    </location>
</feature>
<evidence type="ECO:0000313" key="12">
    <source>
        <dbReference type="Proteomes" id="UP000198546"/>
    </source>
</evidence>
<dbReference type="PANTHER" id="PTHR10309">
    <property type="entry name" value="MANNOSE-6-PHOSPHATE ISOMERASE"/>
    <property type="match status" value="1"/>
</dbReference>
<dbReference type="InterPro" id="IPR016305">
    <property type="entry name" value="Mannose-6-P_Isomerase"/>
</dbReference>
<dbReference type="InterPro" id="IPR011051">
    <property type="entry name" value="RmlC_Cupin_sf"/>
</dbReference>
<sequence length="391" mass="41742">MQTLSGVIQPYAWGSSTLIPELLRQEPTDEPQAELWLGAHPAAPARLADGSTLAELVERDPRVVGTASVEAFGPRLPYLLKLLAADQPLSLQAHPTREQAEAGWAREERDGPGQGEPSRSYKDDWPKPEMIVALTDFEALCGFADPTRTAGLWARLGVEELSPLVEELRRGGTEALRTVVLRLLGEDGWGPVGEQAVEAARGTGEDDAELATLCRTLLETAEHHPGDPGVLVATLMNQVSLRPGQALFLGAGNLHAYLSGLGVEVMANSDNVLRGGLTSKHVDVDELASVLDFSVIDPVPVELDDEGEGRARFLTPAPEFALWRVDCSDTPTTVPARTTGRIVLVTRGRVLLRTGNTSLTLHRGESAFLPAGEQVAVNGSGTAYVAAPGLR</sequence>
<reference evidence="11 12" key="1">
    <citation type="submission" date="2016-10" db="EMBL/GenBank/DDBJ databases">
        <authorList>
            <person name="de Groot N.N."/>
        </authorList>
    </citation>
    <scope>NUCLEOTIDE SEQUENCE [LARGE SCALE GENOMIC DNA]</scope>
    <source>
        <strain evidence="11 12">MON 2.2</strain>
    </source>
</reference>
<dbReference type="OrthoDB" id="9792649at2"/>
<dbReference type="PANTHER" id="PTHR10309:SF0">
    <property type="entry name" value="MANNOSE-6-PHOSPHATE ISOMERASE"/>
    <property type="match status" value="1"/>
</dbReference>
<dbReference type="CDD" id="cd07011">
    <property type="entry name" value="cupin_PMI_type_I_N"/>
    <property type="match status" value="1"/>
</dbReference>
<name>A0A1G6Y8J3_9ACTN</name>
<dbReference type="GO" id="GO:0005975">
    <property type="term" value="P:carbohydrate metabolic process"/>
    <property type="evidence" value="ECO:0007669"/>
    <property type="project" value="InterPro"/>
</dbReference>
<feature type="binding site" evidence="8">
    <location>
        <position position="94"/>
    </location>
    <ligand>
        <name>Zn(2+)</name>
        <dbReference type="ChEBI" id="CHEBI:29105"/>
    </ligand>
</feature>
<dbReference type="Pfam" id="PF20511">
    <property type="entry name" value="PMI_typeI_cat"/>
    <property type="match status" value="1"/>
</dbReference>
<keyword evidence="5 8" id="KW-0862">Zinc</keyword>
<dbReference type="Gene3D" id="1.10.441.10">
    <property type="entry name" value="Phosphomannose Isomerase, domain 2"/>
    <property type="match status" value="1"/>
</dbReference>
<dbReference type="RefSeq" id="WP_090592759.1">
    <property type="nucleotide sequence ID" value="NZ_LT629688.1"/>
</dbReference>
<dbReference type="GO" id="GO:0008270">
    <property type="term" value="F:zinc ion binding"/>
    <property type="evidence" value="ECO:0007669"/>
    <property type="project" value="InterPro"/>
</dbReference>
<comment type="cofactor">
    <cofactor evidence="8">
        <name>Zn(2+)</name>
        <dbReference type="ChEBI" id="CHEBI:29105"/>
    </cofactor>
    <text evidence="8">Binds 1 zinc ion per subunit.</text>
</comment>
<evidence type="ECO:0000259" key="10">
    <source>
        <dbReference type="Pfam" id="PF20511"/>
    </source>
</evidence>